<evidence type="ECO:0000313" key="2">
    <source>
        <dbReference type="Proteomes" id="UP000516171"/>
    </source>
</evidence>
<accession>A0A7G9A0S3</accession>
<protein>
    <submittedName>
        <fullName evidence="1">Uncharacterized protein</fullName>
    </submittedName>
</protein>
<keyword evidence="2" id="KW-1185">Reference proteome</keyword>
<sequence>MMANRRSTECTLGRGAFEHIEYPGPIVSYSWGPHVLPAVLRTALGYSPLPDAIDAALADADLGPLSRALMTDIRREATPNRLDLLGLGDVSLTEPGEAKPFTTTVIAEYADSIRREYRG</sequence>
<dbReference type="Proteomes" id="UP000516171">
    <property type="component" value="Segment"/>
</dbReference>
<reference evidence="1 2" key="1">
    <citation type="submission" date="2020-06" db="EMBL/GenBank/DDBJ databases">
        <authorList>
            <person name="Reeves M.E."/>
            <person name="Acevedo M.A."/>
            <person name="Bass K.M."/>
            <person name="Chau E.N."/>
            <person name="Ching B.P."/>
            <person name="Enriquez E.M."/>
            <person name="Evans S.M."/>
            <person name="Lin H.X."/>
            <person name="Mamora K.A."/>
            <person name="Pang C.A."/>
            <person name="Ponce U."/>
            <person name="Santos M.J."/>
            <person name="Tafoya C."/>
            <person name="Vaca M.C."/>
            <person name="Van Iderstein W.P."/>
            <person name="Velasco L.A."/>
            <person name="Williams V.E."/>
            <person name="Yonemoto G.T."/>
            <person name="Yonemoto T.K."/>
            <person name="Choi J.D."/>
            <person name="Dean N."/>
            <person name="Diaz A."/>
            <person name="Garlena R.A."/>
            <person name="Russell D.A."/>
            <person name="Pope W.H."/>
            <person name="Jacobs-Sera D."/>
            <person name="Hatfull G.F."/>
        </authorList>
    </citation>
    <scope>NUCLEOTIDE SEQUENCE [LARGE SCALE GENOMIC DNA]</scope>
</reference>
<evidence type="ECO:0000313" key="1">
    <source>
        <dbReference type="EMBL" id="QNL30212.1"/>
    </source>
</evidence>
<proteinExistence type="predicted"/>
<name>A0A7G9A0S3_9CAUD</name>
<dbReference type="KEGG" id="vg:80005234"/>
<dbReference type="EMBL" id="MT657336">
    <property type="protein sequence ID" value="QNL30212.1"/>
    <property type="molecule type" value="Genomic_DNA"/>
</dbReference>
<dbReference type="GeneID" id="80005234"/>
<gene>
    <name evidence="1" type="primary">2</name>
    <name evidence="1" type="ORF">SEA_CLEARASMUD_2</name>
</gene>
<organism evidence="1 2">
    <name type="scientific">Microbacterium phage ClearAsMud</name>
    <dbReference type="NCBI Taxonomy" id="2743404"/>
    <lineage>
        <taxon>Viruses</taxon>
        <taxon>Duplodnaviria</taxon>
        <taxon>Heunggongvirae</taxon>
        <taxon>Uroviricota</taxon>
        <taxon>Caudoviricetes</taxon>
        <taxon>Hodgkinviridae</taxon>
        <taxon>Quhwahvirus</taxon>
        <taxon>Quhwahvirus clearasmud</taxon>
    </lineage>
</organism>
<dbReference type="RefSeq" id="YP_010751564.1">
    <property type="nucleotide sequence ID" value="NC_073371.1"/>
</dbReference>